<sequence length="59" mass="6981">MQAITHFIHNSHLHATEERCTVTRKRTKKKFLKKTYISCLFTSDNVDKKEMTTPHTLSF</sequence>
<dbReference type="EMBL" id="GBXM01046071">
    <property type="protein sequence ID" value="JAH62506.1"/>
    <property type="molecule type" value="Transcribed_RNA"/>
</dbReference>
<organism evidence="1">
    <name type="scientific">Anguilla anguilla</name>
    <name type="common">European freshwater eel</name>
    <name type="synonym">Muraena anguilla</name>
    <dbReference type="NCBI Taxonomy" id="7936"/>
    <lineage>
        <taxon>Eukaryota</taxon>
        <taxon>Metazoa</taxon>
        <taxon>Chordata</taxon>
        <taxon>Craniata</taxon>
        <taxon>Vertebrata</taxon>
        <taxon>Euteleostomi</taxon>
        <taxon>Actinopterygii</taxon>
        <taxon>Neopterygii</taxon>
        <taxon>Teleostei</taxon>
        <taxon>Anguilliformes</taxon>
        <taxon>Anguillidae</taxon>
        <taxon>Anguilla</taxon>
    </lineage>
</organism>
<accession>A0A0E9U9J3</accession>
<dbReference type="AlphaFoldDB" id="A0A0E9U9J3"/>
<protein>
    <submittedName>
        <fullName evidence="1">Uncharacterized protein</fullName>
    </submittedName>
</protein>
<evidence type="ECO:0000313" key="1">
    <source>
        <dbReference type="EMBL" id="JAH62506.1"/>
    </source>
</evidence>
<reference evidence="1" key="2">
    <citation type="journal article" date="2015" name="Fish Shellfish Immunol.">
        <title>Early steps in the European eel (Anguilla anguilla)-Vibrio vulnificus interaction in the gills: Role of the RtxA13 toxin.</title>
        <authorList>
            <person name="Callol A."/>
            <person name="Pajuelo D."/>
            <person name="Ebbesson L."/>
            <person name="Teles M."/>
            <person name="MacKenzie S."/>
            <person name="Amaro C."/>
        </authorList>
    </citation>
    <scope>NUCLEOTIDE SEQUENCE</scope>
</reference>
<reference evidence="1" key="1">
    <citation type="submission" date="2014-11" db="EMBL/GenBank/DDBJ databases">
        <authorList>
            <person name="Amaro Gonzalez C."/>
        </authorList>
    </citation>
    <scope>NUCLEOTIDE SEQUENCE</scope>
</reference>
<name>A0A0E9U9J3_ANGAN</name>
<proteinExistence type="predicted"/>